<dbReference type="Proteomes" id="UP001293791">
    <property type="component" value="Unassembled WGS sequence"/>
</dbReference>
<evidence type="ECO:0000313" key="2">
    <source>
        <dbReference type="Proteomes" id="UP001293791"/>
    </source>
</evidence>
<sequence>MKETEEVMTQDNPKKPSLRRFFLPNVTRMSDDNVLLVKKDGINSVITHSIKNGISIAGRDICTDYLGAALERVYLETGVRFIDYLDADSVLIVHLSLLKDFNKWIIEGLLSRLEDEEFAEYKSVYAEILCSTDSD</sequence>
<comment type="caution">
    <text evidence="1">The sequence shown here is derived from an EMBL/GenBank/DDBJ whole genome shotgun (WGS) entry which is preliminary data.</text>
</comment>
<gene>
    <name evidence="1" type="ORF">Cyrtocomes_00785</name>
</gene>
<evidence type="ECO:0000313" key="1">
    <source>
        <dbReference type="EMBL" id="MDZ5762405.1"/>
    </source>
</evidence>
<dbReference type="EMBL" id="JARGYT010000045">
    <property type="protein sequence ID" value="MDZ5762405.1"/>
    <property type="molecule type" value="Genomic_DNA"/>
</dbReference>
<accession>A0ABU5L8G5</accession>
<reference evidence="1 2" key="1">
    <citation type="submission" date="2023-02" db="EMBL/GenBank/DDBJ databases">
        <title>Host association and intracellularity evolved multiple times independently in the Rickettsiales.</title>
        <authorList>
            <person name="Castelli M."/>
            <person name="Nardi T."/>
            <person name="Gammuto L."/>
            <person name="Bellinzona G."/>
            <person name="Sabaneyeva E."/>
            <person name="Potekhin A."/>
            <person name="Serra V."/>
            <person name="Petroni G."/>
            <person name="Sassera D."/>
        </authorList>
    </citation>
    <scope>NUCLEOTIDE SEQUENCE [LARGE SCALE GENOMIC DNA]</scope>
    <source>
        <strain evidence="1 2">BOD18</strain>
    </source>
</reference>
<protein>
    <submittedName>
        <fullName evidence="1">Uncharacterized protein</fullName>
    </submittedName>
</protein>
<organism evidence="1 2">
    <name type="scientific">Candidatus Cyrtobacter comes</name>
    <dbReference type="NCBI Taxonomy" id="675776"/>
    <lineage>
        <taxon>Bacteria</taxon>
        <taxon>Pseudomonadati</taxon>
        <taxon>Pseudomonadota</taxon>
        <taxon>Alphaproteobacteria</taxon>
        <taxon>Rickettsiales</taxon>
        <taxon>Candidatus Midichloriaceae</taxon>
        <taxon>Candidatus Cyrtobacter</taxon>
    </lineage>
</organism>
<proteinExistence type="predicted"/>
<name>A0ABU5L8G5_9RICK</name>
<dbReference type="RefSeq" id="WP_322497873.1">
    <property type="nucleotide sequence ID" value="NZ_JARGYT010000045.1"/>
</dbReference>
<keyword evidence="2" id="KW-1185">Reference proteome</keyword>